<keyword evidence="11 15" id="KW-0057">Aromatic amino acid biosynthesis</keyword>
<evidence type="ECO:0000256" key="1">
    <source>
        <dbReference type="ARBA" id="ARBA00001946"/>
    </source>
</evidence>
<proteinExistence type="inferred from homology"/>
<evidence type="ECO:0000313" key="19">
    <source>
        <dbReference type="EMBL" id="CAA9249251.1"/>
    </source>
</evidence>
<dbReference type="PANTHER" id="PTHR11236">
    <property type="entry name" value="AMINOBENZOATE/ANTHRANILATE SYNTHASE"/>
    <property type="match status" value="1"/>
</dbReference>
<evidence type="ECO:0000256" key="5">
    <source>
        <dbReference type="ARBA" id="ARBA00012266"/>
    </source>
</evidence>
<dbReference type="PANTHER" id="PTHR11236:SF48">
    <property type="entry name" value="ISOCHORISMATE SYNTHASE MENF"/>
    <property type="match status" value="1"/>
</dbReference>
<dbReference type="SUPFAM" id="SSF56322">
    <property type="entry name" value="ADC synthase"/>
    <property type="match status" value="1"/>
</dbReference>
<evidence type="ECO:0000256" key="12">
    <source>
        <dbReference type="ARBA" id="ARBA00023239"/>
    </source>
</evidence>
<dbReference type="GO" id="GO:0000162">
    <property type="term" value="P:L-tryptophan biosynthetic process"/>
    <property type="evidence" value="ECO:0007669"/>
    <property type="project" value="UniProtKB-UniPathway"/>
</dbReference>
<evidence type="ECO:0000256" key="2">
    <source>
        <dbReference type="ARBA" id="ARBA00004873"/>
    </source>
</evidence>
<comment type="catalytic activity">
    <reaction evidence="14 15">
        <text>chorismate + L-glutamine = anthranilate + pyruvate + L-glutamate + H(+)</text>
        <dbReference type="Rhea" id="RHEA:21732"/>
        <dbReference type="ChEBI" id="CHEBI:15361"/>
        <dbReference type="ChEBI" id="CHEBI:15378"/>
        <dbReference type="ChEBI" id="CHEBI:16567"/>
        <dbReference type="ChEBI" id="CHEBI:29748"/>
        <dbReference type="ChEBI" id="CHEBI:29985"/>
        <dbReference type="ChEBI" id="CHEBI:58359"/>
        <dbReference type="EC" id="4.1.3.27"/>
    </reaction>
</comment>
<comment type="cofactor">
    <cofactor evidence="1 15">
        <name>Mg(2+)</name>
        <dbReference type="ChEBI" id="CHEBI:18420"/>
    </cofactor>
</comment>
<keyword evidence="7 15" id="KW-0028">Amino-acid biosynthesis</keyword>
<evidence type="ECO:0000256" key="3">
    <source>
        <dbReference type="ARBA" id="ARBA00009562"/>
    </source>
</evidence>
<dbReference type="Pfam" id="PF04715">
    <property type="entry name" value="Anth_synt_I_N"/>
    <property type="match status" value="1"/>
</dbReference>
<accession>A0A6J4IDN4</accession>
<evidence type="ECO:0000256" key="4">
    <source>
        <dbReference type="ARBA" id="ARBA00011575"/>
    </source>
</evidence>
<keyword evidence="9 15" id="KW-0822">Tryptophan biosynthesis</keyword>
<evidence type="ECO:0000256" key="9">
    <source>
        <dbReference type="ARBA" id="ARBA00022822"/>
    </source>
</evidence>
<evidence type="ECO:0000256" key="6">
    <source>
        <dbReference type="ARBA" id="ARBA00020653"/>
    </source>
</evidence>
<dbReference type="GO" id="GO:0046872">
    <property type="term" value="F:metal ion binding"/>
    <property type="evidence" value="ECO:0007669"/>
    <property type="project" value="UniProtKB-KW"/>
</dbReference>
<evidence type="ECO:0000256" key="13">
    <source>
        <dbReference type="ARBA" id="ARBA00025634"/>
    </source>
</evidence>
<dbReference type="InterPro" id="IPR005256">
    <property type="entry name" value="Anth_synth_I_PabB"/>
</dbReference>
<feature type="region of interest" description="Disordered" evidence="16">
    <location>
        <begin position="1"/>
        <end position="21"/>
    </location>
</feature>
<comment type="similarity">
    <text evidence="3 15">Belongs to the anthranilate synthase component I family.</text>
</comment>
<keyword evidence="8 15" id="KW-0479">Metal-binding</keyword>
<dbReference type="Pfam" id="PF00425">
    <property type="entry name" value="Chorismate_bind"/>
    <property type="match status" value="1"/>
</dbReference>
<dbReference type="InterPro" id="IPR005801">
    <property type="entry name" value="ADC_synthase"/>
</dbReference>
<evidence type="ECO:0000256" key="14">
    <source>
        <dbReference type="ARBA" id="ARBA00047683"/>
    </source>
</evidence>
<keyword evidence="10 15" id="KW-0460">Magnesium</keyword>
<evidence type="ECO:0000259" key="18">
    <source>
        <dbReference type="Pfam" id="PF04715"/>
    </source>
</evidence>
<evidence type="ECO:0000256" key="15">
    <source>
        <dbReference type="RuleBase" id="RU364045"/>
    </source>
</evidence>
<evidence type="ECO:0000256" key="8">
    <source>
        <dbReference type="ARBA" id="ARBA00022723"/>
    </source>
</evidence>
<dbReference type="EC" id="4.1.3.27" evidence="5 15"/>
<feature type="compositionally biased region" description="Low complexity" evidence="16">
    <location>
        <begin position="555"/>
        <end position="564"/>
    </location>
</feature>
<evidence type="ECO:0000256" key="11">
    <source>
        <dbReference type="ARBA" id="ARBA00023141"/>
    </source>
</evidence>
<name>A0A6J4IDN4_9CHLR</name>
<feature type="region of interest" description="Disordered" evidence="16">
    <location>
        <begin position="546"/>
        <end position="584"/>
    </location>
</feature>
<dbReference type="Gene3D" id="3.60.120.10">
    <property type="entry name" value="Anthranilate synthase"/>
    <property type="match status" value="1"/>
</dbReference>
<dbReference type="UniPathway" id="UPA00035">
    <property type="reaction ID" value="UER00040"/>
</dbReference>
<feature type="domain" description="Chorismate-utilising enzyme C-terminal" evidence="17">
    <location>
        <begin position="277"/>
        <end position="530"/>
    </location>
</feature>
<dbReference type="InterPro" id="IPR019999">
    <property type="entry name" value="Anth_synth_I-like"/>
</dbReference>
<gene>
    <name evidence="15" type="primary">trpE</name>
    <name evidence="19" type="ORF">AVDCRST_MAG77-2083</name>
</gene>
<evidence type="ECO:0000259" key="17">
    <source>
        <dbReference type="Pfam" id="PF00425"/>
    </source>
</evidence>
<keyword evidence="12 15" id="KW-0456">Lyase</keyword>
<dbReference type="EMBL" id="CADCTC010000122">
    <property type="protein sequence ID" value="CAA9249251.1"/>
    <property type="molecule type" value="Genomic_DNA"/>
</dbReference>
<dbReference type="NCBIfam" id="TIGR00564">
    <property type="entry name" value="trpE_most"/>
    <property type="match status" value="1"/>
</dbReference>
<protein>
    <recommendedName>
        <fullName evidence="6 15">Anthranilate synthase component 1</fullName>
        <ecNumber evidence="5 15">4.1.3.27</ecNumber>
    </recommendedName>
</protein>
<comment type="pathway">
    <text evidence="2 15">Amino-acid biosynthesis; L-tryptophan biosynthesis; L-tryptophan from chorismate: step 1/5.</text>
</comment>
<dbReference type="AlphaFoldDB" id="A0A6J4IDN4"/>
<dbReference type="InterPro" id="IPR006805">
    <property type="entry name" value="Anth_synth_I_N"/>
</dbReference>
<evidence type="ECO:0000256" key="10">
    <source>
        <dbReference type="ARBA" id="ARBA00022842"/>
    </source>
</evidence>
<sequence length="584" mass="62612">MVTTVSPPHAPGASRSIGTPGVGGSAYPTLENARALAAQGNLIPVYREVLADMETPVSVYRKIARGPYSFLLESVEGGERLARYSFIGTEPRLVATLHDHRAVVRTTSTREGDAADSETRESRFEDPLDFIRDLLAPYKPVLLPDMPRFQGGAVGYLAYECVRYFEELPTPERDDLKLPDAVLMLADTLVVFDHVKHRMRVLSHADLHAHGGDVDAAYHAAVARVDAILVRLHAAVPPAGAVLCGTAVANGRAQRSASSTQHSFPSSLPGVTSTLTKDIYESAVGHAKEYVGDGDIIQVVPSQRLSRPLNASPFSAYRALRAVNPSPYMYFLELDDIHVVGASPEMLVQVEDGTVRTRPIAGTRPRGKSEREEAELAAELLADEKERAEHIMLVDLGRNDVGRVARPGTVRVTTLMDVEKYSHVMHIVSQVEGQLKDGCDAYDALRSCFPAGTVSGAPKIRAMEIIAEIEPCKRGLYAGAVGYFSYSGNLDTAIAIRTMVIKDGIAHVQAGGGVVFDSVPATEYQETLNKAAALLRALDVAEEVEAAEGGPGIAPPAGARGGAPQENSFPSPRGRGVRGEGNLQ</sequence>
<dbReference type="InterPro" id="IPR015890">
    <property type="entry name" value="Chorismate_C"/>
</dbReference>
<comment type="function">
    <text evidence="13 15">Part of a heterotetrameric complex that catalyzes the two-step biosynthesis of anthranilate, an intermediate in the biosynthesis of L-tryptophan. In the first step, the glutamine-binding beta subunit (TrpG) of anthranilate synthase (AS) provides the glutamine amidotransferase activity which generates ammonia as a substrate that, along with chorismate, is used in the second step, catalyzed by the large alpha subunit of AS (TrpE) to produce anthranilate. In the absence of TrpG, TrpE can synthesize anthranilate directly from chorismate and high concentrations of ammonia.</text>
</comment>
<comment type="subunit">
    <text evidence="4 15">Heterotetramer consisting of two non-identical subunits: a beta subunit (TrpG) and a large alpha subunit (TrpE).</text>
</comment>
<feature type="domain" description="Anthranilate synthase component I N-terminal" evidence="18">
    <location>
        <begin position="52"/>
        <end position="199"/>
    </location>
</feature>
<evidence type="ECO:0000256" key="16">
    <source>
        <dbReference type="SAM" id="MobiDB-lite"/>
    </source>
</evidence>
<organism evidence="19">
    <name type="scientific">uncultured Chloroflexota bacterium</name>
    <dbReference type="NCBI Taxonomy" id="166587"/>
    <lineage>
        <taxon>Bacteria</taxon>
        <taxon>Bacillati</taxon>
        <taxon>Chloroflexota</taxon>
        <taxon>environmental samples</taxon>
    </lineage>
</organism>
<evidence type="ECO:0000256" key="7">
    <source>
        <dbReference type="ARBA" id="ARBA00022605"/>
    </source>
</evidence>
<dbReference type="PRINTS" id="PR00095">
    <property type="entry name" value="ANTSNTHASEI"/>
</dbReference>
<dbReference type="GO" id="GO:0004049">
    <property type="term" value="F:anthranilate synthase activity"/>
    <property type="evidence" value="ECO:0007669"/>
    <property type="project" value="UniProtKB-EC"/>
</dbReference>
<reference evidence="19" key="1">
    <citation type="submission" date="2020-02" db="EMBL/GenBank/DDBJ databases">
        <authorList>
            <person name="Meier V. D."/>
        </authorList>
    </citation>
    <scope>NUCLEOTIDE SEQUENCE</scope>
    <source>
        <strain evidence="19">AVDCRST_MAG77</strain>
    </source>
</reference>